<evidence type="ECO:0000313" key="9">
    <source>
        <dbReference type="Proteomes" id="UP000007306"/>
    </source>
</evidence>
<dbReference type="PANTHER" id="PTHR31889">
    <property type="entry name" value="FUCOSYLTRANSFERASE 2-RELATED"/>
    <property type="match status" value="1"/>
</dbReference>
<sequence>HDHLSLSPPSSSFSFLATPSFSLPRQAARAGAAAGGDGGERRRRGSGGGRHWIGDGGLGNRILAAASAFLYAMLTAHVLLVDPSNEMDELFSEPFPGTAWLLPRDFPLVLMRKTHTGLEGLL</sequence>
<comment type="similarity">
    <text evidence="1 6">Belongs to the glycosyltransferase 37 family.</text>
</comment>
<dbReference type="Proteomes" id="UP000007306">
    <property type="component" value="Unassembled WGS sequence"/>
</dbReference>
<evidence type="ECO:0000256" key="1">
    <source>
        <dbReference type="ARBA" id="ARBA00010481"/>
    </source>
</evidence>
<evidence type="ECO:0000256" key="3">
    <source>
        <dbReference type="ARBA" id="ARBA00022679"/>
    </source>
</evidence>
<dbReference type="GO" id="GO:0008107">
    <property type="term" value="F:galactoside 2-alpha-L-fucosyltransferase activity"/>
    <property type="evidence" value="ECO:0007669"/>
    <property type="project" value="InterPro"/>
</dbReference>
<feature type="region of interest" description="Disordered" evidence="7">
    <location>
        <begin position="26"/>
        <end position="52"/>
    </location>
</feature>
<evidence type="ECO:0000313" key="8">
    <source>
        <dbReference type="EnsemblPlants" id="ORGLA03G0412000.1"/>
    </source>
</evidence>
<keyword evidence="6" id="KW-0472">Membrane</keyword>
<dbReference type="InterPro" id="IPR004938">
    <property type="entry name" value="XG_FTase"/>
</dbReference>
<dbReference type="Pfam" id="PF03254">
    <property type="entry name" value="XG_FTase"/>
    <property type="match status" value="1"/>
</dbReference>
<protein>
    <recommendedName>
        <fullName evidence="6">Fucosyltransferase</fullName>
        <ecNumber evidence="6">2.4.1.-</ecNumber>
    </recommendedName>
</protein>
<evidence type="ECO:0000256" key="2">
    <source>
        <dbReference type="ARBA" id="ARBA00022676"/>
    </source>
</evidence>
<dbReference type="Gene3D" id="3.40.50.11340">
    <property type="match status" value="1"/>
</dbReference>
<keyword evidence="6" id="KW-1133">Transmembrane helix</keyword>
<keyword evidence="6" id="KW-0333">Golgi apparatus</keyword>
<keyword evidence="6" id="KW-0812">Transmembrane</keyword>
<feature type="transmembrane region" description="Helical" evidence="6">
    <location>
        <begin position="62"/>
        <end position="81"/>
    </location>
</feature>
<accession>I1PIC4</accession>
<name>I1PIC4_ORYGL</name>
<dbReference type="STRING" id="4538.I1PIC4"/>
<dbReference type="PANTHER" id="PTHR31889:SF15">
    <property type="entry name" value="FUCOSYLTRANSFERASE"/>
    <property type="match status" value="1"/>
</dbReference>
<dbReference type="GO" id="GO:0071555">
    <property type="term" value="P:cell wall organization"/>
    <property type="evidence" value="ECO:0007669"/>
    <property type="project" value="UniProtKB-UniRule"/>
</dbReference>
<organism evidence="8 9">
    <name type="scientific">Oryza glaberrima</name>
    <name type="common">African rice</name>
    <dbReference type="NCBI Taxonomy" id="4538"/>
    <lineage>
        <taxon>Eukaryota</taxon>
        <taxon>Viridiplantae</taxon>
        <taxon>Streptophyta</taxon>
        <taxon>Embryophyta</taxon>
        <taxon>Tracheophyta</taxon>
        <taxon>Spermatophyta</taxon>
        <taxon>Magnoliopsida</taxon>
        <taxon>Liliopsida</taxon>
        <taxon>Poales</taxon>
        <taxon>Poaceae</taxon>
        <taxon>BOP clade</taxon>
        <taxon>Oryzoideae</taxon>
        <taxon>Oryzeae</taxon>
        <taxon>Oryzinae</taxon>
        <taxon>Oryza</taxon>
    </lineage>
</organism>
<dbReference type="EC" id="2.4.1.-" evidence="6"/>
<evidence type="ECO:0000256" key="5">
    <source>
        <dbReference type="ARBA" id="ARBA00023316"/>
    </source>
</evidence>
<evidence type="ECO:0000256" key="7">
    <source>
        <dbReference type="SAM" id="MobiDB-lite"/>
    </source>
</evidence>
<evidence type="ECO:0000256" key="6">
    <source>
        <dbReference type="RuleBase" id="RU367004"/>
    </source>
</evidence>
<keyword evidence="3 6" id="KW-0808">Transferase</keyword>
<reference evidence="9" key="2">
    <citation type="submission" date="2018-04" db="EMBL/GenBank/DDBJ databases">
        <title>OglaRS2 (Oryza glaberrima Reference Sequence Version 2).</title>
        <authorList>
            <person name="Zhang J."/>
            <person name="Kudrna D."/>
            <person name="Lee S."/>
            <person name="Talag J."/>
            <person name="Rajasekar S."/>
            <person name="Wing R.A."/>
        </authorList>
    </citation>
    <scope>NUCLEOTIDE SEQUENCE [LARGE SCALE GENOMIC DNA]</scope>
    <source>
        <strain evidence="9">cv. IRGC 96717</strain>
    </source>
</reference>
<proteinExistence type="inferred from homology"/>
<keyword evidence="2 6" id="KW-0328">Glycosyltransferase</keyword>
<dbReference type="AlphaFoldDB" id="I1PIC4"/>
<dbReference type="HOGENOM" id="CLU_2032578_0_0_1"/>
<evidence type="ECO:0000256" key="4">
    <source>
        <dbReference type="ARBA" id="ARBA00023180"/>
    </source>
</evidence>
<dbReference type="Gramene" id="ORGLA03G0412000.1">
    <property type="protein sequence ID" value="ORGLA03G0412000.1"/>
    <property type="gene ID" value="ORGLA03G0412000"/>
</dbReference>
<dbReference type="GO" id="GO:0009969">
    <property type="term" value="P:xyloglucan biosynthetic process"/>
    <property type="evidence" value="ECO:0007669"/>
    <property type="project" value="TreeGrafter"/>
</dbReference>
<comment type="function">
    <text evidence="6">May be involved in cell wall biosynthesis.</text>
</comment>
<keyword evidence="9" id="KW-1185">Reference proteome</keyword>
<reference evidence="8" key="1">
    <citation type="submission" date="2015-06" db="UniProtKB">
        <authorList>
            <consortium name="EnsemblPlants"/>
        </authorList>
    </citation>
    <scope>IDENTIFICATION</scope>
</reference>
<keyword evidence="5 6" id="KW-0961">Cell wall biogenesis/degradation</keyword>
<comment type="subcellular location">
    <subcellularLocation>
        <location evidence="6">Golgi apparatus</location>
        <location evidence="6">Golgi stack membrane</location>
        <topology evidence="6">Single-pass type II membrane protein</topology>
    </subcellularLocation>
</comment>
<keyword evidence="4" id="KW-0325">Glycoprotein</keyword>
<dbReference type="EnsemblPlants" id="ORGLA03G0412000.1">
    <property type="protein sequence ID" value="ORGLA03G0412000.1"/>
    <property type="gene ID" value="ORGLA03G0412000"/>
</dbReference>
<dbReference type="GO" id="GO:0032580">
    <property type="term" value="C:Golgi cisterna membrane"/>
    <property type="evidence" value="ECO:0007669"/>
    <property type="project" value="UniProtKB-SubCell"/>
</dbReference>
<dbReference type="GO" id="GO:0042546">
    <property type="term" value="P:cell wall biogenesis"/>
    <property type="evidence" value="ECO:0007669"/>
    <property type="project" value="InterPro"/>
</dbReference>